<evidence type="ECO:0000256" key="12">
    <source>
        <dbReference type="ARBA" id="ARBA00022741"/>
    </source>
</evidence>
<keyword evidence="12 16" id="KW-0547">Nucleotide-binding</keyword>
<dbReference type="GO" id="GO:0004422">
    <property type="term" value="F:hypoxanthine phosphoribosyltransferase activity"/>
    <property type="evidence" value="ECO:0007669"/>
    <property type="project" value="InterPro"/>
</dbReference>
<dbReference type="InterPro" id="IPR000836">
    <property type="entry name" value="PRTase_dom"/>
</dbReference>
<sequence>MEEKIGKVLLSREEIQKRVAELGEEITRDYKDQNLLVLAILKGAVPFMADLIREIRIPLKYDFMAVSSYGASTHSSGVVRILKDLERSVEDHHILIVEDIIDTGLTLKYLKENLAARNPLSIKVVTLLDKPDRRKAEVVPDYNGFTIPDEFVVGYGLDFDEHYRNLPYVGILKPEAYSSEG</sequence>
<dbReference type="GO" id="GO:0006178">
    <property type="term" value="P:guanine salvage"/>
    <property type="evidence" value="ECO:0007669"/>
    <property type="project" value="TreeGrafter"/>
</dbReference>
<dbReference type="InterPro" id="IPR029057">
    <property type="entry name" value="PRTase-like"/>
</dbReference>
<evidence type="ECO:0000256" key="3">
    <source>
        <dbReference type="ARBA" id="ARBA00004496"/>
    </source>
</evidence>
<comment type="similarity">
    <text evidence="6 16">Belongs to the purine/pyrimidine phosphoribosyltransferase family.</text>
</comment>
<reference evidence="19 20" key="2">
    <citation type="submission" date="2015-12" db="EMBL/GenBank/DDBJ databases">
        <title>Draft Genome Sequence of Desulfitobacterium hafniense Strain DH, a Sulfate-reducing Bacterium Isolated from Paddy Soils.</title>
        <authorList>
            <person name="Bao P."/>
            <person name="Zhang X."/>
            <person name="Li G."/>
        </authorList>
    </citation>
    <scope>NUCLEOTIDE SEQUENCE [LARGE SCALE GENOMIC DNA]</scope>
    <source>
        <strain evidence="19 20">DH</strain>
    </source>
</reference>
<accession>A0A098B5H1</accession>
<comment type="function">
    <text evidence="2">Purine salvage pathway enzyme that catalyzes the transfer of the ribosyl-5-phosphate group from 5-phospho-alpha-D-ribose 1-diphosphate (PRPP) to the N9 position of the 6-oxopurines hypoxanthine and guanine to form the corresponding ribonucleotides IMP (inosine 5'-monophosphate) and GMP (guanosine 5'-monophosphate), with the release of PPi.</text>
</comment>
<evidence type="ECO:0000256" key="13">
    <source>
        <dbReference type="ARBA" id="ARBA00022842"/>
    </source>
</evidence>
<dbReference type="GO" id="GO:0005829">
    <property type="term" value="C:cytosol"/>
    <property type="evidence" value="ECO:0007669"/>
    <property type="project" value="TreeGrafter"/>
</dbReference>
<dbReference type="SUPFAM" id="SSF53271">
    <property type="entry name" value="PRTase-like"/>
    <property type="match status" value="1"/>
</dbReference>
<dbReference type="NCBIfam" id="TIGR01203">
    <property type="entry name" value="HGPRTase"/>
    <property type="match status" value="1"/>
</dbReference>
<dbReference type="EMBL" id="LK996017">
    <property type="protein sequence ID" value="CDX04128.1"/>
    <property type="molecule type" value="Genomic_DNA"/>
</dbReference>
<proteinExistence type="inferred from homology"/>
<evidence type="ECO:0000256" key="6">
    <source>
        <dbReference type="ARBA" id="ARBA00008391"/>
    </source>
</evidence>
<comment type="cofactor">
    <cofactor evidence="1 16">
        <name>Mg(2+)</name>
        <dbReference type="ChEBI" id="CHEBI:18420"/>
    </cofactor>
</comment>
<dbReference type="GO" id="GO:0000166">
    <property type="term" value="F:nucleotide binding"/>
    <property type="evidence" value="ECO:0007669"/>
    <property type="project" value="UniProtKB-KW"/>
</dbReference>
<evidence type="ECO:0000313" key="18">
    <source>
        <dbReference type="EMBL" id="CDX04128.1"/>
    </source>
</evidence>
<dbReference type="FunFam" id="3.40.50.2020:FF:000006">
    <property type="entry name" value="Hypoxanthine phosphoribosyltransferase"/>
    <property type="match status" value="1"/>
</dbReference>
<dbReference type="InterPro" id="IPR050408">
    <property type="entry name" value="HGPRT"/>
</dbReference>
<keyword evidence="7 16" id="KW-0963">Cytoplasm</keyword>
<dbReference type="AlphaFoldDB" id="A0A098B5H1"/>
<dbReference type="GO" id="GO:0000287">
    <property type="term" value="F:magnesium ion binding"/>
    <property type="evidence" value="ECO:0007669"/>
    <property type="project" value="TreeGrafter"/>
</dbReference>
<keyword evidence="8 16" id="KW-0328">Glycosyltransferase</keyword>
<comment type="catalytic activity">
    <reaction evidence="15">
        <text>IMP + diphosphate = hypoxanthine + 5-phospho-alpha-D-ribose 1-diphosphate</text>
        <dbReference type="Rhea" id="RHEA:17973"/>
        <dbReference type="ChEBI" id="CHEBI:17368"/>
        <dbReference type="ChEBI" id="CHEBI:33019"/>
        <dbReference type="ChEBI" id="CHEBI:58017"/>
        <dbReference type="ChEBI" id="CHEBI:58053"/>
        <dbReference type="EC" id="2.4.2.8"/>
    </reaction>
    <physiologicalReaction direction="right-to-left" evidence="15">
        <dbReference type="Rhea" id="RHEA:17975"/>
    </physiologicalReaction>
</comment>
<protein>
    <recommendedName>
        <fullName evidence="16">Hypoxanthine phosphoribosyltransferase</fullName>
        <ecNumber evidence="16">2.4.2.8</ecNumber>
    </recommendedName>
</protein>
<comment type="subcellular location">
    <subcellularLocation>
        <location evidence="3 16">Cytoplasm</location>
    </subcellularLocation>
</comment>
<evidence type="ECO:0000313" key="20">
    <source>
        <dbReference type="Proteomes" id="UP000054623"/>
    </source>
</evidence>
<evidence type="ECO:0000256" key="10">
    <source>
        <dbReference type="ARBA" id="ARBA00022723"/>
    </source>
</evidence>
<keyword evidence="9 16" id="KW-0808">Transferase</keyword>
<dbReference type="GO" id="GO:0006166">
    <property type="term" value="P:purine ribonucleoside salvage"/>
    <property type="evidence" value="ECO:0007669"/>
    <property type="project" value="UniProtKB-KW"/>
</dbReference>
<name>A0A098B5H1_DESHA</name>
<dbReference type="Gene3D" id="3.40.50.2020">
    <property type="match status" value="1"/>
</dbReference>
<comment type="pathway">
    <text evidence="4 16">Purine metabolism; IMP biosynthesis via salvage pathway; IMP from hypoxanthine: step 1/1.</text>
</comment>
<organism evidence="18">
    <name type="scientific">Desulfitobacterium hafniense</name>
    <name type="common">Desulfitobacterium frappieri</name>
    <dbReference type="NCBI Taxonomy" id="49338"/>
    <lineage>
        <taxon>Bacteria</taxon>
        <taxon>Bacillati</taxon>
        <taxon>Bacillota</taxon>
        <taxon>Clostridia</taxon>
        <taxon>Eubacteriales</taxon>
        <taxon>Desulfitobacteriaceae</taxon>
        <taxon>Desulfitobacterium</taxon>
    </lineage>
</organism>
<keyword evidence="10 16" id="KW-0479">Metal-binding</keyword>
<dbReference type="PATRIC" id="fig|49338.4.peg.4570"/>
<evidence type="ECO:0000256" key="7">
    <source>
        <dbReference type="ARBA" id="ARBA00022490"/>
    </source>
</evidence>
<evidence type="ECO:0000256" key="14">
    <source>
        <dbReference type="ARBA" id="ARBA00048811"/>
    </source>
</evidence>
<dbReference type="PANTHER" id="PTHR43340:SF1">
    <property type="entry name" value="HYPOXANTHINE PHOSPHORIBOSYLTRANSFERASE"/>
    <property type="match status" value="1"/>
</dbReference>
<dbReference type="OMA" id="MQWRVAP"/>
<dbReference type="GO" id="GO:0046100">
    <property type="term" value="P:hypoxanthine metabolic process"/>
    <property type="evidence" value="ECO:0007669"/>
    <property type="project" value="TreeGrafter"/>
</dbReference>
<evidence type="ECO:0000259" key="17">
    <source>
        <dbReference type="Pfam" id="PF00156"/>
    </source>
</evidence>
<dbReference type="GO" id="GO:0032264">
    <property type="term" value="P:IMP salvage"/>
    <property type="evidence" value="ECO:0007669"/>
    <property type="project" value="UniProtKB-UniPathway"/>
</dbReference>
<evidence type="ECO:0000256" key="15">
    <source>
        <dbReference type="ARBA" id="ARBA00049402"/>
    </source>
</evidence>
<evidence type="ECO:0000256" key="11">
    <source>
        <dbReference type="ARBA" id="ARBA00022726"/>
    </source>
</evidence>
<comment type="catalytic activity">
    <reaction evidence="14">
        <text>GMP + diphosphate = guanine + 5-phospho-alpha-D-ribose 1-diphosphate</text>
        <dbReference type="Rhea" id="RHEA:25424"/>
        <dbReference type="ChEBI" id="CHEBI:16235"/>
        <dbReference type="ChEBI" id="CHEBI:33019"/>
        <dbReference type="ChEBI" id="CHEBI:58017"/>
        <dbReference type="ChEBI" id="CHEBI:58115"/>
        <dbReference type="EC" id="2.4.2.8"/>
    </reaction>
    <physiologicalReaction direction="right-to-left" evidence="14">
        <dbReference type="Rhea" id="RHEA:25426"/>
    </physiologicalReaction>
</comment>
<evidence type="ECO:0000256" key="4">
    <source>
        <dbReference type="ARBA" id="ARBA00004669"/>
    </source>
</evidence>
<gene>
    <name evidence="19" type="ORF">AT727_12965</name>
    <name evidence="18" type="ORF">DPCES_4242</name>
</gene>
<dbReference type="Pfam" id="PF00156">
    <property type="entry name" value="Pribosyltran"/>
    <property type="match status" value="1"/>
</dbReference>
<dbReference type="PANTHER" id="PTHR43340">
    <property type="entry name" value="HYPOXANTHINE-GUANINE PHOSPHORIBOSYLTRANSFERASE"/>
    <property type="match status" value="1"/>
</dbReference>
<evidence type="ECO:0000256" key="2">
    <source>
        <dbReference type="ARBA" id="ARBA00002049"/>
    </source>
</evidence>
<dbReference type="GO" id="GO:0052657">
    <property type="term" value="F:guanine phosphoribosyltransferase activity"/>
    <property type="evidence" value="ECO:0007669"/>
    <property type="project" value="UniProtKB-ARBA"/>
</dbReference>
<dbReference type="RefSeq" id="WP_005817255.1">
    <property type="nucleotide sequence ID" value="NZ_CABKQQ010000061.1"/>
</dbReference>
<dbReference type="GO" id="GO:0032263">
    <property type="term" value="P:GMP salvage"/>
    <property type="evidence" value="ECO:0007669"/>
    <property type="project" value="TreeGrafter"/>
</dbReference>
<keyword evidence="13 16" id="KW-0460">Magnesium</keyword>
<dbReference type="OrthoDB" id="9802824at2"/>
<evidence type="ECO:0000313" key="19">
    <source>
        <dbReference type="EMBL" id="KTE89306.1"/>
    </source>
</evidence>
<keyword evidence="11 16" id="KW-0660">Purine salvage</keyword>
<dbReference type="EC" id="2.4.2.8" evidence="16"/>
<dbReference type="InterPro" id="IPR005904">
    <property type="entry name" value="Hxn_phspho_trans"/>
</dbReference>
<dbReference type="UniPathway" id="UPA00591">
    <property type="reaction ID" value="UER00648"/>
</dbReference>
<evidence type="ECO:0000256" key="5">
    <source>
        <dbReference type="ARBA" id="ARBA00004676"/>
    </source>
</evidence>
<feature type="domain" description="Phosphoribosyltransferase" evidence="17">
    <location>
        <begin position="13"/>
        <end position="159"/>
    </location>
</feature>
<reference evidence="18" key="1">
    <citation type="submission" date="2014-07" db="EMBL/GenBank/DDBJ databases">
        <authorList>
            <person name="Hornung V.Bastian."/>
        </authorList>
    </citation>
    <scope>NUCLEOTIDE SEQUENCE</scope>
    <source>
        <strain evidence="18">PCE-S</strain>
    </source>
</reference>
<evidence type="ECO:0000256" key="16">
    <source>
        <dbReference type="RuleBase" id="RU364099"/>
    </source>
</evidence>
<evidence type="ECO:0000256" key="9">
    <source>
        <dbReference type="ARBA" id="ARBA00022679"/>
    </source>
</evidence>
<dbReference type="EMBL" id="LOCK01000083">
    <property type="protein sequence ID" value="KTE89306.1"/>
    <property type="molecule type" value="Genomic_DNA"/>
</dbReference>
<dbReference type="Proteomes" id="UP000054623">
    <property type="component" value="Unassembled WGS sequence"/>
</dbReference>
<dbReference type="CDD" id="cd06223">
    <property type="entry name" value="PRTases_typeI"/>
    <property type="match status" value="1"/>
</dbReference>
<comment type="pathway">
    <text evidence="5">Purine metabolism; GMP biosynthesis via salvage pathway; GMP from guanine: step 1/1.</text>
</comment>
<evidence type="ECO:0000256" key="1">
    <source>
        <dbReference type="ARBA" id="ARBA00001946"/>
    </source>
</evidence>
<evidence type="ECO:0000256" key="8">
    <source>
        <dbReference type="ARBA" id="ARBA00022676"/>
    </source>
</evidence>